<reference evidence="1 2" key="1">
    <citation type="journal article" date="2018" name="Front. Plant Sci.">
        <title>Red Clover (Trifolium pratense) and Zigzag Clover (T. medium) - A Picture of Genomic Similarities and Differences.</title>
        <authorList>
            <person name="Dluhosova J."/>
            <person name="Istvanek J."/>
            <person name="Nedelnik J."/>
            <person name="Repkova J."/>
        </authorList>
    </citation>
    <scope>NUCLEOTIDE SEQUENCE [LARGE SCALE GENOMIC DNA]</scope>
    <source>
        <strain evidence="2">cv. 10/8</strain>
        <tissue evidence="1">Leaf</tissue>
    </source>
</reference>
<feature type="non-terminal residue" evidence="1">
    <location>
        <position position="1"/>
    </location>
</feature>
<evidence type="ECO:0000313" key="2">
    <source>
        <dbReference type="Proteomes" id="UP000265520"/>
    </source>
</evidence>
<protein>
    <submittedName>
        <fullName evidence="1">Uncharacterized protein</fullName>
    </submittedName>
</protein>
<comment type="caution">
    <text evidence="1">The sequence shown here is derived from an EMBL/GenBank/DDBJ whole genome shotgun (WGS) entry which is preliminary data.</text>
</comment>
<organism evidence="1 2">
    <name type="scientific">Trifolium medium</name>
    <dbReference type="NCBI Taxonomy" id="97028"/>
    <lineage>
        <taxon>Eukaryota</taxon>
        <taxon>Viridiplantae</taxon>
        <taxon>Streptophyta</taxon>
        <taxon>Embryophyta</taxon>
        <taxon>Tracheophyta</taxon>
        <taxon>Spermatophyta</taxon>
        <taxon>Magnoliopsida</taxon>
        <taxon>eudicotyledons</taxon>
        <taxon>Gunneridae</taxon>
        <taxon>Pentapetalae</taxon>
        <taxon>rosids</taxon>
        <taxon>fabids</taxon>
        <taxon>Fabales</taxon>
        <taxon>Fabaceae</taxon>
        <taxon>Papilionoideae</taxon>
        <taxon>50 kb inversion clade</taxon>
        <taxon>NPAAA clade</taxon>
        <taxon>Hologalegina</taxon>
        <taxon>IRL clade</taxon>
        <taxon>Trifolieae</taxon>
        <taxon>Trifolium</taxon>
    </lineage>
</organism>
<sequence>VVLFRVGVNCFEVVCELRLIYRIHGIWLTSTASVSTDFSRVMFCFFGAWVWLIRYCCPRGGASVVRRLECRVSSSWDLSA</sequence>
<dbReference type="EMBL" id="LXQA010324214">
    <property type="protein sequence ID" value="MCI43957.1"/>
    <property type="molecule type" value="Genomic_DNA"/>
</dbReference>
<dbReference type="Proteomes" id="UP000265520">
    <property type="component" value="Unassembled WGS sequence"/>
</dbReference>
<proteinExistence type="predicted"/>
<keyword evidence="2" id="KW-1185">Reference proteome</keyword>
<name>A0A392S6C7_9FABA</name>
<evidence type="ECO:0000313" key="1">
    <source>
        <dbReference type="EMBL" id="MCI43957.1"/>
    </source>
</evidence>
<accession>A0A392S6C7</accession>
<dbReference type="AlphaFoldDB" id="A0A392S6C7"/>